<evidence type="ECO:0000256" key="5">
    <source>
        <dbReference type="ARBA" id="ARBA00023319"/>
    </source>
</evidence>
<keyword evidence="3" id="KW-1015">Disulfide bond</keyword>
<protein>
    <recommendedName>
        <fullName evidence="7">Ig-like domain-containing protein</fullName>
    </recommendedName>
</protein>
<reference evidence="8" key="1">
    <citation type="submission" date="2025-08" db="UniProtKB">
        <authorList>
            <consortium name="Ensembl"/>
        </authorList>
    </citation>
    <scope>IDENTIFICATION</scope>
</reference>
<proteinExistence type="predicted"/>
<evidence type="ECO:0000256" key="3">
    <source>
        <dbReference type="ARBA" id="ARBA00023157"/>
    </source>
</evidence>
<dbReference type="AlphaFoldDB" id="A0A3Q3IZV8"/>
<dbReference type="SUPFAM" id="SSF48726">
    <property type="entry name" value="Immunoglobulin"/>
    <property type="match status" value="2"/>
</dbReference>
<keyword evidence="6" id="KW-1133">Transmembrane helix</keyword>
<name>A0A3Q3IZV8_MONAL</name>
<organism evidence="8 9">
    <name type="scientific">Monopterus albus</name>
    <name type="common">Swamp eel</name>
    <dbReference type="NCBI Taxonomy" id="43700"/>
    <lineage>
        <taxon>Eukaryota</taxon>
        <taxon>Metazoa</taxon>
        <taxon>Chordata</taxon>
        <taxon>Craniata</taxon>
        <taxon>Vertebrata</taxon>
        <taxon>Euteleostomi</taxon>
        <taxon>Actinopterygii</taxon>
        <taxon>Neopterygii</taxon>
        <taxon>Teleostei</taxon>
        <taxon>Neoteleostei</taxon>
        <taxon>Acanthomorphata</taxon>
        <taxon>Anabantaria</taxon>
        <taxon>Synbranchiformes</taxon>
        <taxon>Synbranchidae</taxon>
        <taxon>Monopterus</taxon>
    </lineage>
</organism>
<feature type="domain" description="Ig-like" evidence="7">
    <location>
        <begin position="27"/>
        <end position="98"/>
    </location>
</feature>
<dbReference type="InterPro" id="IPR007110">
    <property type="entry name" value="Ig-like_dom"/>
</dbReference>
<dbReference type="PANTHER" id="PTHR11640">
    <property type="entry name" value="NEPHRIN"/>
    <property type="match status" value="1"/>
</dbReference>
<sequence length="243" mass="26149">VCCLSSANAILTTSNLLEGVIETKLEETVSLLCLPDGASEDQTDEQLVWLRNGAMVSLREGNNKGSSNVCITPVILEDNGATFTCHLSRNTTVSASVTLNVTYGPLLSGSEQITVEDESVLVLQCDIWANPPVSFVLWTLNGSAVDLVAGGFTVTHDAFTTQLTTNKVKKGVHEGTYQCKADSPLYGNYSKFFHVTITEKTMPFPLFPMIAGLVVVCLTAILAVVARWGIIIKSCLRRESGDT</sequence>
<reference evidence="8" key="2">
    <citation type="submission" date="2025-09" db="UniProtKB">
        <authorList>
            <consortium name="Ensembl"/>
        </authorList>
    </citation>
    <scope>IDENTIFICATION</scope>
</reference>
<dbReference type="InterPro" id="IPR051275">
    <property type="entry name" value="Cell_adhesion_signaling"/>
</dbReference>
<dbReference type="PROSITE" id="PS50835">
    <property type="entry name" value="IG_LIKE"/>
    <property type="match status" value="2"/>
</dbReference>
<evidence type="ECO:0000313" key="9">
    <source>
        <dbReference type="Proteomes" id="UP000261600"/>
    </source>
</evidence>
<feature type="domain" description="Ig-like" evidence="7">
    <location>
        <begin position="105"/>
        <end position="198"/>
    </location>
</feature>
<keyword evidence="4" id="KW-0325">Glycoprotein</keyword>
<dbReference type="PANTHER" id="PTHR11640:SF31">
    <property type="entry name" value="IRREGULAR CHIASM C-ROUGHEST PROTEIN-RELATED"/>
    <property type="match status" value="1"/>
</dbReference>
<dbReference type="Gene3D" id="2.60.40.10">
    <property type="entry name" value="Immunoglobulins"/>
    <property type="match status" value="2"/>
</dbReference>
<evidence type="ECO:0000256" key="1">
    <source>
        <dbReference type="ARBA" id="ARBA00004479"/>
    </source>
</evidence>
<keyword evidence="5" id="KW-0393">Immunoglobulin domain</keyword>
<keyword evidence="9" id="KW-1185">Reference proteome</keyword>
<dbReference type="Proteomes" id="UP000261600">
    <property type="component" value="Unplaced"/>
</dbReference>
<accession>A0A3Q3IZV8</accession>
<dbReference type="Ensembl" id="ENSMALT00000011535.1">
    <property type="protein sequence ID" value="ENSMALP00000011294.1"/>
    <property type="gene ID" value="ENSMALG00000008021.1"/>
</dbReference>
<comment type="subcellular location">
    <subcellularLocation>
        <location evidence="1">Membrane</location>
        <topology evidence="1">Single-pass type I membrane protein</topology>
    </subcellularLocation>
</comment>
<evidence type="ECO:0000256" key="2">
    <source>
        <dbReference type="ARBA" id="ARBA00023136"/>
    </source>
</evidence>
<dbReference type="GO" id="GO:0005911">
    <property type="term" value="C:cell-cell junction"/>
    <property type="evidence" value="ECO:0007669"/>
    <property type="project" value="TreeGrafter"/>
</dbReference>
<dbReference type="GO" id="GO:0050839">
    <property type="term" value="F:cell adhesion molecule binding"/>
    <property type="evidence" value="ECO:0007669"/>
    <property type="project" value="TreeGrafter"/>
</dbReference>
<dbReference type="SMART" id="SM00409">
    <property type="entry name" value="IG"/>
    <property type="match status" value="2"/>
</dbReference>
<evidence type="ECO:0000256" key="6">
    <source>
        <dbReference type="SAM" id="Phobius"/>
    </source>
</evidence>
<dbReference type="GO" id="GO:0005886">
    <property type="term" value="C:plasma membrane"/>
    <property type="evidence" value="ECO:0007669"/>
    <property type="project" value="TreeGrafter"/>
</dbReference>
<evidence type="ECO:0000259" key="7">
    <source>
        <dbReference type="PROSITE" id="PS50835"/>
    </source>
</evidence>
<dbReference type="Pfam" id="PF13895">
    <property type="entry name" value="Ig_2"/>
    <property type="match status" value="1"/>
</dbReference>
<keyword evidence="6" id="KW-0812">Transmembrane</keyword>
<dbReference type="InterPro" id="IPR036179">
    <property type="entry name" value="Ig-like_dom_sf"/>
</dbReference>
<feature type="transmembrane region" description="Helical" evidence="6">
    <location>
        <begin position="206"/>
        <end position="230"/>
    </location>
</feature>
<keyword evidence="2 6" id="KW-0472">Membrane</keyword>
<dbReference type="InterPro" id="IPR003599">
    <property type="entry name" value="Ig_sub"/>
</dbReference>
<evidence type="ECO:0000256" key="4">
    <source>
        <dbReference type="ARBA" id="ARBA00023180"/>
    </source>
</evidence>
<evidence type="ECO:0000313" key="8">
    <source>
        <dbReference type="Ensembl" id="ENSMALP00000011294.1"/>
    </source>
</evidence>
<dbReference type="InterPro" id="IPR013783">
    <property type="entry name" value="Ig-like_fold"/>
</dbReference>
<dbReference type="STRING" id="43700.ENSMALP00000011294"/>
<dbReference type="GO" id="GO:0098609">
    <property type="term" value="P:cell-cell adhesion"/>
    <property type="evidence" value="ECO:0007669"/>
    <property type="project" value="TreeGrafter"/>
</dbReference>